<accession>A0A1V9Y0B0</accession>
<dbReference type="AlphaFoldDB" id="A0A1V9Y0B0"/>
<dbReference type="OrthoDB" id="377549at2759"/>
<feature type="signal peptide" evidence="2">
    <location>
        <begin position="1"/>
        <end position="29"/>
    </location>
</feature>
<proteinExistence type="predicted"/>
<protein>
    <submittedName>
        <fullName evidence="3">Uncharacterized protein</fullName>
    </submittedName>
</protein>
<comment type="caution">
    <text evidence="3">The sequence shown here is derived from an EMBL/GenBank/DDBJ whole genome shotgun (WGS) entry which is preliminary data.</text>
</comment>
<reference evidence="3 4" key="1">
    <citation type="journal article" date="2017" name="Gigascience">
        <title>Draft genome of the honey bee ectoparasitic mite, Tropilaelaps mercedesae, is shaped by the parasitic life history.</title>
        <authorList>
            <person name="Dong X."/>
            <person name="Armstrong S.D."/>
            <person name="Xia D."/>
            <person name="Makepeace B.L."/>
            <person name="Darby A.C."/>
            <person name="Kadowaki T."/>
        </authorList>
    </citation>
    <scope>NUCLEOTIDE SEQUENCE [LARGE SCALE GENOMIC DNA]</scope>
    <source>
        <strain evidence="3">Wuxi-XJTLU</strain>
    </source>
</reference>
<evidence type="ECO:0000256" key="2">
    <source>
        <dbReference type="SAM" id="SignalP"/>
    </source>
</evidence>
<evidence type="ECO:0000256" key="1">
    <source>
        <dbReference type="SAM" id="Phobius"/>
    </source>
</evidence>
<keyword evidence="2" id="KW-0732">Signal</keyword>
<keyword evidence="1" id="KW-1133">Transmembrane helix</keyword>
<feature type="transmembrane region" description="Helical" evidence="1">
    <location>
        <begin position="217"/>
        <end position="236"/>
    </location>
</feature>
<gene>
    <name evidence="3" type="ORF">BIW11_05948</name>
</gene>
<keyword evidence="1" id="KW-0472">Membrane</keyword>
<dbReference type="InParanoid" id="A0A1V9Y0B0"/>
<keyword evidence="4" id="KW-1185">Reference proteome</keyword>
<evidence type="ECO:0000313" key="4">
    <source>
        <dbReference type="Proteomes" id="UP000192247"/>
    </source>
</evidence>
<sequence length="240" mass="27430">MHYSRILQHRVSFCCLLLILLEYISEVLCSNEFISTHFKVDEGPYLFAEMKAELAAQGPCWTYAVERLEKNRLEPEGQERLAFDFANCFIEGAGVRGYYCREAEKLATCKDFIRMQNGPHNNVYSVFYMQSQLLVAYLKELAQQFDASQKLKKGLKNTPPLSNRLASALDLLLDSLKAEDEVAELKRLAVKSHSELRANMRRTERLLADISDMVGKYKIFSVTVIGITLFATNIVLRTLL</sequence>
<name>A0A1V9Y0B0_9ACAR</name>
<keyword evidence="1" id="KW-0812">Transmembrane</keyword>
<dbReference type="Proteomes" id="UP000192247">
    <property type="component" value="Unassembled WGS sequence"/>
</dbReference>
<feature type="chain" id="PRO_5013365931" evidence="2">
    <location>
        <begin position="30"/>
        <end position="240"/>
    </location>
</feature>
<organism evidence="3 4">
    <name type="scientific">Tropilaelaps mercedesae</name>
    <dbReference type="NCBI Taxonomy" id="418985"/>
    <lineage>
        <taxon>Eukaryota</taxon>
        <taxon>Metazoa</taxon>
        <taxon>Ecdysozoa</taxon>
        <taxon>Arthropoda</taxon>
        <taxon>Chelicerata</taxon>
        <taxon>Arachnida</taxon>
        <taxon>Acari</taxon>
        <taxon>Parasitiformes</taxon>
        <taxon>Mesostigmata</taxon>
        <taxon>Gamasina</taxon>
        <taxon>Dermanyssoidea</taxon>
        <taxon>Laelapidae</taxon>
        <taxon>Tropilaelaps</taxon>
    </lineage>
</organism>
<dbReference type="EMBL" id="MNPL01001452">
    <property type="protein sequence ID" value="OQR79132.1"/>
    <property type="molecule type" value="Genomic_DNA"/>
</dbReference>
<evidence type="ECO:0000313" key="3">
    <source>
        <dbReference type="EMBL" id="OQR79132.1"/>
    </source>
</evidence>